<name>A0A2G5BFH0_COERN</name>
<feature type="compositionally biased region" description="Basic and acidic residues" evidence="1">
    <location>
        <begin position="209"/>
        <end position="228"/>
    </location>
</feature>
<sequence length="339" mass="38637">MLQYACAQRDCEILEAKWRQMGERGVLPDAKSHETRIFCYSQQDDLLRTRRAYTDMLDHANPPTYRAVCDMVRCCTRNAQVDLALHVMRHAERMHGTSLNTTTYNYVLSRITSLPQYIDLAESMFYAMAHTADARICHQIADIARDVERERLRFADLRLVRERTASLGCYLMRPADERPPPAKLRRALVSWITSRANFSAEPTIFDPDNFSKTEKGGASRRLPVHEPEAPPPDRTTFIIVMRAHGQHGRWEEVLDAWDLLLKFNATVDRLALSHPQAMRLRVEPSSRVIGWAALALVNLGREPEAEALWNSAVGDGFIPQAYQNVGMYAMLQRLPVGSS</sequence>
<gene>
    <name evidence="2" type="ORF">COEREDRAFT_80405</name>
</gene>
<feature type="region of interest" description="Disordered" evidence="1">
    <location>
        <begin position="209"/>
        <end position="229"/>
    </location>
</feature>
<dbReference type="OrthoDB" id="185373at2759"/>
<dbReference type="NCBIfam" id="TIGR00756">
    <property type="entry name" value="PPR"/>
    <property type="match status" value="1"/>
</dbReference>
<evidence type="ECO:0008006" key="4">
    <source>
        <dbReference type="Google" id="ProtNLM"/>
    </source>
</evidence>
<protein>
    <recommendedName>
        <fullName evidence="4">Pentacotripeptide-repeat region of PRORP domain-containing protein</fullName>
    </recommendedName>
</protein>
<dbReference type="EMBL" id="KZ303493">
    <property type="protein sequence ID" value="PIA17750.1"/>
    <property type="molecule type" value="Genomic_DNA"/>
</dbReference>
<dbReference type="InterPro" id="IPR002885">
    <property type="entry name" value="PPR_rpt"/>
</dbReference>
<evidence type="ECO:0000313" key="2">
    <source>
        <dbReference type="EMBL" id="PIA17750.1"/>
    </source>
</evidence>
<dbReference type="InterPro" id="IPR011990">
    <property type="entry name" value="TPR-like_helical_dom_sf"/>
</dbReference>
<evidence type="ECO:0000256" key="1">
    <source>
        <dbReference type="SAM" id="MobiDB-lite"/>
    </source>
</evidence>
<dbReference type="AlphaFoldDB" id="A0A2G5BFH0"/>
<dbReference type="Gene3D" id="1.25.40.10">
    <property type="entry name" value="Tetratricopeptide repeat domain"/>
    <property type="match status" value="2"/>
</dbReference>
<keyword evidence="3" id="KW-1185">Reference proteome</keyword>
<proteinExistence type="predicted"/>
<reference evidence="2 3" key="1">
    <citation type="journal article" date="2015" name="Genome Biol. Evol.">
        <title>Phylogenomic analyses indicate that early fungi evolved digesting cell walls of algal ancestors of land plants.</title>
        <authorList>
            <person name="Chang Y."/>
            <person name="Wang S."/>
            <person name="Sekimoto S."/>
            <person name="Aerts A.L."/>
            <person name="Choi C."/>
            <person name="Clum A."/>
            <person name="LaButti K.M."/>
            <person name="Lindquist E.A."/>
            <person name="Yee Ngan C."/>
            <person name="Ohm R.A."/>
            <person name="Salamov A.A."/>
            <person name="Grigoriev I.V."/>
            <person name="Spatafora J.W."/>
            <person name="Berbee M.L."/>
        </authorList>
    </citation>
    <scope>NUCLEOTIDE SEQUENCE [LARGE SCALE GENOMIC DNA]</scope>
    <source>
        <strain evidence="2 3">NRRL 1564</strain>
    </source>
</reference>
<dbReference type="Proteomes" id="UP000242474">
    <property type="component" value="Unassembled WGS sequence"/>
</dbReference>
<organism evidence="2 3">
    <name type="scientific">Coemansia reversa (strain ATCC 12441 / NRRL 1564)</name>
    <dbReference type="NCBI Taxonomy" id="763665"/>
    <lineage>
        <taxon>Eukaryota</taxon>
        <taxon>Fungi</taxon>
        <taxon>Fungi incertae sedis</taxon>
        <taxon>Zoopagomycota</taxon>
        <taxon>Kickxellomycotina</taxon>
        <taxon>Kickxellomycetes</taxon>
        <taxon>Kickxellales</taxon>
        <taxon>Kickxellaceae</taxon>
        <taxon>Coemansia</taxon>
    </lineage>
</organism>
<accession>A0A2G5BFH0</accession>
<evidence type="ECO:0000313" key="3">
    <source>
        <dbReference type="Proteomes" id="UP000242474"/>
    </source>
</evidence>